<dbReference type="HOGENOM" id="CLU_3062224_0_0_9"/>
<sequence length="53" mass="5417">MLGLTWDLRLPIVTFIGSVAGTPVLTVLLSRMAKGCGFAGADDGLGIKSALLV</sequence>
<dbReference type="Proteomes" id="UP000008550">
    <property type="component" value="Chromosome"/>
</dbReference>
<proteinExistence type="predicted"/>
<evidence type="ECO:0000313" key="2">
    <source>
        <dbReference type="EMBL" id="ABZ82965.1"/>
    </source>
</evidence>
<dbReference type="KEGG" id="hmo:HM1_0346"/>
<feature type="transmembrane region" description="Helical" evidence="1">
    <location>
        <begin position="12"/>
        <end position="29"/>
    </location>
</feature>
<keyword evidence="1" id="KW-0472">Membrane</keyword>
<protein>
    <submittedName>
        <fullName evidence="2">Uncharacterized protein</fullName>
    </submittedName>
</protein>
<organism evidence="2 3">
    <name type="scientific">Heliobacterium modesticaldum (strain ATCC 51547 / Ice1)</name>
    <dbReference type="NCBI Taxonomy" id="498761"/>
    <lineage>
        <taxon>Bacteria</taxon>
        <taxon>Bacillati</taxon>
        <taxon>Bacillota</taxon>
        <taxon>Clostridia</taxon>
        <taxon>Eubacteriales</taxon>
        <taxon>Heliobacteriaceae</taxon>
        <taxon>Heliomicrobium</taxon>
    </lineage>
</organism>
<dbReference type="EMBL" id="CP000930">
    <property type="protein sequence ID" value="ABZ82965.1"/>
    <property type="molecule type" value="Genomic_DNA"/>
</dbReference>
<evidence type="ECO:0000256" key="1">
    <source>
        <dbReference type="SAM" id="Phobius"/>
    </source>
</evidence>
<dbReference type="STRING" id="498761.HM1_0346"/>
<keyword evidence="1" id="KW-1133">Transmembrane helix</keyword>
<dbReference type="AlphaFoldDB" id="B0TEY2"/>
<keyword evidence="1" id="KW-0812">Transmembrane</keyword>
<reference evidence="2 3" key="1">
    <citation type="journal article" date="2008" name="J. Bacteriol.">
        <title>The genome of Heliobacterium modesticaldum, a phototrophic representative of the Firmicutes containing the simplest photosynthetic apparatus.</title>
        <authorList>
            <person name="Sattley W.M."/>
            <person name="Madigan M.T."/>
            <person name="Swingley W.D."/>
            <person name="Cheung P.C."/>
            <person name="Clocksin K.M."/>
            <person name="Conrad A.L."/>
            <person name="Dejesa L.C."/>
            <person name="Honchak B.M."/>
            <person name="Jung D.O."/>
            <person name="Karbach L.E."/>
            <person name="Kurdoglu A."/>
            <person name="Lahiri S."/>
            <person name="Mastrian S.D."/>
            <person name="Page L.E."/>
            <person name="Taylor H.L."/>
            <person name="Wang Z.T."/>
            <person name="Raymond J."/>
            <person name="Chen M."/>
            <person name="Blankenship R.E."/>
            <person name="Touchman J.W."/>
        </authorList>
    </citation>
    <scope>NUCLEOTIDE SEQUENCE [LARGE SCALE GENOMIC DNA]</scope>
    <source>
        <strain evidence="3">ATCC 51547 / Ice1</strain>
    </source>
</reference>
<accession>B0TEY2</accession>
<name>B0TEY2_HELMI</name>
<gene>
    <name evidence="2" type="ORF">HM1_0346</name>
</gene>
<keyword evidence="3" id="KW-1185">Reference proteome</keyword>
<evidence type="ECO:0000313" key="3">
    <source>
        <dbReference type="Proteomes" id="UP000008550"/>
    </source>
</evidence>